<accession>A0ABU0D781</accession>
<name>A0ABU0D781_9BACI</name>
<evidence type="ECO:0008006" key="3">
    <source>
        <dbReference type="Google" id="ProtNLM"/>
    </source>
</evidence>
<protein>
    <recommendedName>
        <fullName evidence="3">DUF2634 domain-containing protein</fullName>
    </recommendedName>
</protein>
<organism evidence="1 2">
    <name type="scientific">Lederbergia wuyishanensis</name>
    <dbReference type="NCBI Taxonomy" id="1347903"/>
    <lineage>
        <taxon>Bacteria</taxon>
        <taxon>Bacillati</taxon>
        <taxon>Bacillota</taxon>
        <taxon>Bacilli</taxon>
        <taxon>Bacillales</taxon>
        <taxon>Bacillaceae</taxon>
        <taxon>Lederbergia</taxon>
    </lineage>
</organism>
<dbReference type="RefSeq" id="WP_244682488.1">
    <property type="nucleotide sequence ID" value="NZ_JALIRM010000011.1"/>
</dbReference>
<dbReference type="Pfam" id="PF10934">
    <property type="entry name" value="Sheath_initiator"/>
    <property type="match status" value="1"/>
</dbReference>
<keyword evidence="2" id="KW-1185">Reference proteome</keyword>
<dbReference type="Proteomes" id="UP001232343">
    <property type="component" value="Unassembled WGS sequence"/>
</dbReference>
<evidence type="ECO:0000313" key="2">
    <source>
        <dbReference type="Proteomes" id="UP001232343"/>
    </source>
</evidence>
<dbReference type="InterPro" id="IPR020288">
    <property type="entry name" value="Sheath_initiator"/>
</dbReference>
<proteinExistence type="predicted"/>
<comment type="caution">
    <text evidence="1">The sequence shown here is derived from an EMBL/GenBank/DDBJ whole genome shotgun (WGS) entry which is preliminary data.</text>
</comment>
<gene>
    <name evidence="1" type="ORF">J2S14_003059</name>
</gene>
<dbReference type="EMBL" id="JAUSUO010000008">
    <property type="protein sequence ID" value="MDQ0344218.1"/>
    <property type="molecule type" value="Genomic_DNA"/>
</dbReference>
<dbReference type="SUPFAM" id="SSF160719">
    <property type="entry name" value="gpW/gp25-like"/>
    <property type="match status" value="1"/>
</dbReference>
<sequence length="137" mass="15770">MVLPTGEIVIDDEIDIIDDEELPTKTYYLDFEKGQCLGTVDGLKAMEQSIYKILNTIRFEHLIYSDDYGFEPIFGQERIFVQMDLPRRIEEALLQDERIASIEDMSLDFKGDTVYVEFTAITNYGDVAVLREVSNVV</sequence>
<reference evidence="1 2" key="1">
    <citation type="submission" date="2023-07" db="EMBL/GenBank/DDBJ databases">
        <title>Genomic Encyclopedia of Type Strains, Phase IV (KMG-IV): sequencing the most valuable type-strain genomes for metagenomic binning, comparative biology and taxonomic classification.</title>
        <authorList>
            <person name="Goeker M."/>
        </authorList>
    </citation>
    <scope>NUCLEOTIDE SEQUENCE [LARGE SCALE GENOMIC DNA]</scope>
    <source>
        <strain evidence="1 2">DSM 27848</strain>
    </source>
</reference>
<evidence type="ECO:0000313" key="1">
    <source>
        <dbReference type="EMBL" id="MDQ0344218.1"/>
    </source>
</evidence>